<sequence>MFGIFDDQHATFDANRWPGSEYQMQSGAKFSSTGPRLECLTASLAGIKQRARVEITPNDIDEGGDFTVQDVQPDGTGMTVLMLIERDE</sequence>
<accession>A0ABT8BJW1</accession>
<dbReference type="Proteomes" id="UP001224644">
    <property type="component" value="Unassembled WGS sequence"/>
</dbReference>
<evidence type="ECO:0000313" key="2">
    <source>
        <dbReference type="Proteomes" id="UP001224644"/>
    </source>
</evidence>
<keyword evidence="2" id="KW-1185">Reference proteome</keyword>
<dbReference type="InterPro" id="IPR008018">
    <property type="entry name" value="Phage_tail_attach_FII"/>
</dbReference>
<protein>
    <submittedName>
        <fullName evidence="1">Uncharacterized protein</fullName>
    </submittedName>
</protein>
<organism evidence="1 2">
    <name type="scientific">Methylobacterium adhaesivum</name>
    <dbReference type="NCBI Taxonomy" id="333297"/>
    <lineage>
        <taxon>Bacteria</taxon>
        <taxon>Pseudomonadati</taxon>
        <taxon>Pseudomonadota</taxon>
        <taxon>Alphaproteobacteria</taxon>
        <taxon>Hyphomicrobiales</taxon>
        <taxon>Methylobacteriaceae</taxon>
        <taxon>Methylobacterium</taxon>
    </lineage>
</organism>
<comment type="caution">
    <text evidence="1">The sequence shown here is derived from an EMBL/GenBank/DDBJ whole genome shotgun (WGS) entry which is preliminary data.</text>
</comment>
<dbReference type="EMBL" id="JAUFPX010000015">
    <property type="protein sequence ID" value="MDN3592108.1"/>
    <property type="molecule type" value="Genomic_DNA"/>
</dbReference>
<evidence type="ECO:0000313" key="1">
    <source>
        <dbReference type="EMBL" id="MDN3592108.1"/>
    </source>
</evidence>
<dbReference type="Pfam" id="PF05354">
    <property type="entry name" value="Phage_attach"/>
    <property type="match status" value="1"/>
</dbReference>
<dbReference type="InterPro" id="IPR053734">
    <property type="entry name" value="Phage_Head-Tail_Connect_sf"/>
</dbReference>
<reference evidence="2" key="1">
    <citation type="journal article" date="2019" name="Int. J. Syst. Evol. Microbiol.">
        <title>The Global Catalogue of Microorganisms (GCM) 10K type strain sequencing project: providing services to taxonomists for standard genome sequencing and annotation.</title>
        <authorList>
            <consortium name="The Broad Institute Genomics Platform"/>
            <consortium name="The Broad Institute Genome Sequencing Center for Infectious Disease"/>
            <person name="Wu L."/>
            <person name="Ma J."/>
        </authorList>
    </citation>
    <scope>NUCLEOTIDE SEQUENCE [LARGE SCALE GENOMIC DNA]</scope>
    <source>
        <strain evidence="2">CECT 7069</strain>
    </source>
</reference>
<name>A0ABT8BJW1_9HYPH</name>
<gene>
    <name evidence="1" type="ORF">QWZ12_16035</name>
</gene>
<dbReference type="RefSeq" id="WP_238226207.1">
    <property type="nucleotide sequence ID" value="NZ_BPQD01000016.1"/>
</dbReference>
<proteinExistence type="predicted"/>
<dbReference type="Gene3D" id="2.40.10.180">
    <property type="entry name" value="Phage tail proteins"/>
    <property type="match status" value="1"/>
</dbReference>